<dbReference type="Gramene" id="OE9A009035T1">
    <property type="protein sequence ID" value="OE9A009035C1"/>
    <property type="gene ID" value="OE9A009035"/>
</dbReference>
<dbReference type="Proteomes" id="UP000594638">
    <property type="component" value="Unassembled WGS sequence"/>
</dbReference>
<proteinExistence type="predicted"/>
<dbReference type="AlphaFoldDB" id="A0A8S0RMC2"/>
<organism evidence="1 2">
    <name type="scientific">Olea europaea subsp. europaea</name>
    <dbReference type="NCBI Taxonomy" id="158383"/>
    <lineage>
        <taxon>Eukaryota</taxon>
        <taxon>Viridiplantae</taxon>
        <taxon>Streptophyta</taxon>
        <taxon>Embryophyta</taxon>
        <taxon>Tracheophyta</taxon>
        <taxon>Spermatophyta</taxon>
        <taxon>Magnoliopsida</taxon>
        <taxon>eudicotyledons</taxon>
        <taxon>Gunneridae</taxon>
        <taxon>Pentapetalae</taxon>
        <taxon>asterids</taxon>
        <taxon>lamiids</taxon>
        <taxon>Lamiales</taxon>
        <taxon>Oleaceae</taxon>
        <taxon>Oleeae</taxon>
        <taxon>Olea</taxon>
    </lineage>
</organism>
<gene>
    <name evidence="1" type="ORF">OLEA9_A009035</name>
</gene>
<accession>A0A8S0RMC2</accession>
<name>A0A8S0RMC2_OLEEU</name>
<sequence>MNTMQLCKTHFCTFFISVEENSMLLLISVGRFSWCAHKVLDKMSNKATLLQIRNESHEYCVSLPSIQDLHSPQSLIRAVEVEIPYHLRYCHFFRSVISPTEKDGVGELEEHMLDFFFR</sequence>
<evidence type="ECO:0000313" key="1">
    <source>
        <dbReference type="EMBL" id="CAA2980617.1"/>
    </source>
</evidence>
<protein>
    <submittedName>
        <fullName evidence="1">Uncharacterized protein</fullName>
    </submittedName>
</protein>
<evidence type="ECO:0000313" key="2">
    <source>
        <dbReference type="Proteomes" id="UP000594638"/>
    </source>
</evidence>
<dbReference type="EMBL" id="CACTIH010003650">
    <property type="protein sequence ID" value="CAA2980617.1"/>
    <property type="molecule type" value="Genomic_DNA"/>
</dbReference>
<keyword evidence="2" id="KW-1185">Reference proteome</keyword>
<comment type="caution">
    <text evidence="1">The sequence shown here is derived from an EMBL/GenBank/DDBJ whole genome shotgun (WGS) entry which is preliminary data.</text>
</comment>
<reference evidence="1 2" key="1">
    <citation type="submission" date="2019-12" db="EMBL/GenBank/DDBJ databases">
        <authorList>
            <person name="Alioto T."/>
            <person name="Alioto T."/>
            <person name="Gomez Garrido J."/>
        </authorList>
    </citation>
    <scope>NUCLEOTIDE SEQUENCE [LARGE SCALE GENOMIC DNA]</scope>
</reference>